<keyword evidence="3" id="KW-0333">Golgi apparatus</keyword>
<dbReference type="GO" id="GO:0048194">
    <property type="term" value="P:Golgi vesicle budding"/>
    <property type="evidence" value="ECO:0007669"/>
    <property type="project" value="TreeGrafter"/>
</dbReference>
<dbReference type="AlphaFoldDB" id="A0A0V1KUX4"/>
<dbReference type="Gene3D" id="1.10.3630.10">
    <property type="entry name" value="yeast vps74-n-term truncation variant domain like"/>
    <property type="match status" value="1"/>
</dbReference>
<evidence type="ECO:0000256" key="5">
    <source>
        <dbReference type="ARBA" id="ARBA00023136"/>
    </source>
</evidence>
<evidence type="ECO:0000256" key="1">
    <source>
        <dbReference type="ARBA" id="ARBA00004255"/>
    </source>
</evidence>
<keyword evidence="4" id="KW-0446">Lipid-binding</keyword>
<dbReference type="GO" id="GO:0031985">
    <property type="term" value="C:Golgi cisterna"/>
    <property type="evidence" value="ECO:0007669"/>
    <property type="project" value="TreeGrafter"/>
</dbReference>
<feature type="transmembrane region" description="Helical" evidence="6">
    <location>
        <begin position="822"/>
        <end position="842"/>
    </location>
</feature>
<comment type="caution">
    <text evidence="7">The sequence shown here is derived from an EMBL/GenBank/DDBJ whole genome shotgun (WGS) entry which is preliminary data.</text>
</comment>
<comment type="similarity">
    <text evidence="2">Belongs to the GOLPH3/VPS74 family.</text>
</comment>
<dbReference type="GO" id="GO:0070273">
    <property type="term" value="F:phosphatidylinositol-4-phosphate binding"/>
    <property type="evidence" value="ECO:0007669"/>
    <property type="project" value="InterPro"/>
</dbReference>
<gene>
    <name evidence="7" type="primary">GOLPH3</name>
    <name evidence="7" type="ORF">T02_1199</name>
</gene>
<dbReference type="InterPro" id="IPR029454">
    <property type="entry name" value="ODR-4-like"/>
</dbReference>
<dbReference type="GO" id="GO:0007030">
    <property type="term" value="P:Golgi organization"/>
    <property type="evidence" value="ECO:0007669"/>
    <property type="project" value="TreeGrafter"/>
</dbReference>
<comment type="subcellular location">
    <subcellularLocation>
        <location evidence="1">Golgi apparatus membrane</location>
        <topology evidence="1">Peripheral membrane protein</topology>
        <orientation evidence="1">Cytoplasmic side</orientation>
    </subcellularLocation>
</comment>
<dbReference type="InterPro" id="IPR038261">
    <property type="entry name" value="GPP34-like_sf"/>
</dbReference>
<organism evidence="7 8">
    <name type="scientific">Trichinella nativa</name>
    <dbReference type="NCBI Taxonomy" id="6335"/>
    <lineage>
        <taxon>Eukaryota</taxon>
        <taxon>Metazoa</taxon>
        <taxon>Ecdysozoa</taxon>
        <taxon>Nematoda</taxon>
        <taxon>Enoplea</taxon>
        <taxon>Dorylaimia</taxon>
        <taxon>Trichinellida</taxon>
        <taxon>Trichinellidae</taxon>
        <taxon>Trichinella</taxon>
    </lineage>
</organism>
<keyword evidence="6" id="KW-0812">Transmembrane</keyword>
<protein>
    <submittedName>
        <fullName evidence="7">Golgi phosphoprotein 3</fullName>
    </submittedName>
</protein>
<dbReference type="GO" id="GO:0043001">
    <property type="term" value="P:Golgi to plasma membrane protein transport"/>
    <property type="evidence" value="ECO:0007669"/>
    <property type="project" value="TreeGrafter"/>
</dbReference>
<keyword evidence="6" id="KW-1133">Transmembrane helix</keyword>
<dbReference type="OrthoDB" id="2189106at2759"/>
<evidence type="ECO:0000313" key="7">
    <source>
        <dbReference type="EMBL" id="KRZ50638.1"/>
    </source>
</evidence>
<evidence type="ECO:0000256" key="6">
    <source>
        <dbReference type="SAM" id="Phobius"/>
    </source>
</evidence>
<evidence type="ECO:0000256" key="4">
    <source>
        <dbReference type="ARBA" id="ARBA00023121"/>
    </source>
</evidence>
<dbReference type="InterPro" id="IPR008628">
    <property type="entry name" value="GPP34-like"/>
</dbReference>
<evidence type="ECO:0000313" key="8">
    <source>
        <dbReference type="Proteomes" id="UP000054721"/>
    </source>
</evidence>
<keyword evidence="5 6" id="KW-0472">Membrane</keyword>
<accession>A0A0V1KUX4</accession>
<dbReference type="PANTHER" id="PTHR12704:SF2">
    <property type="entry name" value="GOLGI PHOSPHOPROTEIN 3 HOMOLOG SAURON"/>
    <property type="match status" value="1"/>
</dbReference>
<dbReference type="STRING" id="6335.A0A0V1KUX4"/>
<dbReference type="GO" id="GO:0006890">
    <property type="term" value="P:retrograde vesicle-mediated transport, Golgi to endoplasmic reticulum"/>
    <property type="evidence" value="ECO:0007669"/>
    <property type="project" value="TreeGrafter"/>
</dbReference>
<dbReference type="FunFam" id="1.10.3630.10:FF:000001">
    <property type="entry name" value="Golgi phosphoprotein 3"/>
    <property type="match status" value="1"/>
</dbReference>
<dbReference type="GO" id="GO:0005802">
    <property type="term" value="C:trans-Golgi network"/>
    <property type="evidence" value="ECO:0007669"/>
    <property type="project" value="TreeGrafter"/>
</dbReference>
<dbReference type="GO" id="GO:0005829">
    <property type="term" value="C:cytosol"/>
    <property type="evidence" value="ECO:0007669"/>
    <property type="project" value="TreeGrafter"/>
</dbReference>
<dbReference type="PANTHER" id="PTHR12704">
    <property type="entry name" value="TRANS-GOLGI PROTEIN GMX33"/>
    <property type="match status" value="1"/>
</dbReference>
<proteinExistence type="inferred from homology"/>
<dbReference type="EMBL" id="JYDW01000255">
    <property type="protein sequence ID" value="KRZ50638.1"/>
    <property type="molecule type" value="Genomic_DNA"/>
</dbReference>
<keyword evidence="8" id="KW-1185">Reference proteome</keyword>
<evidence type="ECO:0000256" key="3">
    <source>
        <dbReference type="ARBA" id="ARBA00023034"/>
    </source>
</evidence>
<reference evidence="7 8" key="1">
    <citation type="submission" date="2015-05" db="EMBL/GenBank/DDBJ databases">
        <title>Evolution of Trichinella species and genotypes.</title>
        <authorList>
            <person name="Korhonen P.K."/>
            <person name="Edoardo P."/>
            <person name="Giuseppe L.R."/>
            <person name="Gasser R.B."/>
        </authorList>
    </citation>
    <scope>NUCLEOTIDE SEQUENCE [LARGE SCALE GENOMIC DNA]</scope>
    <source>
        <strain evidence="7">ISS10</strain>
    </source>
</reference>
<evidence type="ECO:0000256" key="2">
    <source>
        <dbReference type="ARBA" id="ARBA00007284"/>
    </source>
</evidence>
<dbReference type="Pfam" id="PF14778">
    <property type="entry name" value="ODR4-like"/>
    <property type="match status" value="1"/>
</dbReference>
<sequence length="853" mass="97736">MNRFHIFVMLISKNSCFNFPFSYTSAILDTSRLHTIEFGILCFAAVEKALFSLYKCKIDMNTSGLVQRKTQAVQQAISASRNADAEAVDAEISDSENSDKETRLTLMEEVLLLGLKDHEGYTSFWNDCLSPGLRGCILIELALRGRIQLEKKGMRRKSLTLRKVQLMSDLPTGDIILDEALKHIKETDPPLTVQSWIEYLSGESWNPLKLRYQLKNVRERLAKNLVEKGVLTTEKRNFILFDMTTHPVQNSEAKQKLIKKVQEALLSRWTNDVHRFNKRMLSLIILAHSSDVLENCFAALTDEDYEIATKRVRQLLELDFEAECARSNASEIIWACCRYIFYLTSERRESLTRFIYFLRIFTYQLDKMHTLIIDKRLEPFATRSLTRFGSDSVVQIGFLLGFESVSETYLCYIAACPDQSEDGEHFEASSDFDTGDSVFVVGVEQMDNSLVAIFETSDERKADNTSKLTTQQWIYSQARQLIRMLPGGIEIVGLYVVGSKLSEDWIKSMNLSVFNRIRKLRNRQYSAGSQFTSSCRRLFLMSAPDGSGQSCSVRVVDFSSNPACLVPCKFLFKDNIEWCRFSVQLFIRSDAFLPVEMETWNFFKKFLYTVRNACIEIEESRIHFNGRSMDKDQSVSCLMAADRSIEGTIVFNESSESFETDQVEMDECCGKMSIQGVIACEAWVPSTASLKELSASLKMDILRSVYVRGELHYEGLMVGELEPEPNVVHQLPRRVFTSLRPRSEISICDYLFENDPGLETVEAIKEFFMIELNLKRFDTERESLVSAERLLSCMEEDYLQDEAVEVEKSKRAQQNVDQRMSASYLILSLSICIVSVILFYIVKTLFSAHALEE</sequence>
<dbReference type="GO" id="GO:0000139">
    <property type="term" value="C:Golgi membrane"/>
    <property type="evidence" value="ECO:0007669"/>
    <property type="project" value="UniProtKB-SubCell"/>
</dbReference>
<dbReference type="Proteomes" id="UP000054721">
    <property type="component" value="Unassembled WGS sequence"/>
</dbReference>
<dbReference type="Pfam" id="PF05719">
    <property type="entry name" value="GPP34"/>
    <property type="match status" value="1"/>
</dbReference>
<name>A0A0V1KUX4_9BILA</name>